<dbReference type="Proteomes" id="UP000267289">
    <property type="component" value="Unassembled WGS sequence"/>
</dbReference>
<dbReference type="InterPro" id="IPR014026">
    <property type="entry name" value="UDP-Glc/GDP-Man_DH_dimer"/>
</dbReference>
<dbReference type="InterPro" id="IPR014027">
    <property type="entry name" value="UDP-Glc/GDP-Man_DH_C"/>
</dbReference>
<dbReference type="GO" id="GO:0003979">
    <property type="term" value="F:UDP-glucose 6-dehydrogenase activity"/>
    <property type="evidence" value="ECO:0007669"/>
    <property type="project" value="UniProtKB-EC"/>
</dbReference>
<dbReference type="EMBL" id="UPHQ01000265">
    <property type="protein sequence ID" value="VBA44449.1"/>
    <property type="molecule type" value="Genomic_DNA"/>
</dbReference>
<dbReference type="PIRSF" id="PIRSF500136">
    <property type="entry name" value="UDP_ManNAc_DH"/>
    <property type="match status" value="1"/>
</dbReference>
<keyword evidence="5" id="KW-1185">Reference proteome</keyword>
<dbReference type="InterPro" id="IPR017476">
    <property type="entry name" value="UDP-Glc/GDP-Man"/>
</dbReference>
<dbReference type="SUPFAM" id="SSF48179">
    <property type="entry name" value="6-phosphogluconate dehydrogenase C-terminal domain-like"/>
    <property type="match status" value="1"/>
</dbReference>
<sequence>MSSGYAIVIPTVGRESLQHLLSALARESGPAPDEVVVDDRSGHRPRRRRRPGTTGAVRRRARSGRRTQRRMARHLRPVGVLPGRRRGARPAVTGCMGADPRIGAEFLRPGPGWGGSCLPKDTAALVHTAGGHGVSFAEVEAARVTNAVQADRIAGALRRAMGRPLSGCRLTALGLTFKAQTSDTRDSPALTACAELARSGAQVMAYDPQLGNIDPVILQRAEVTAVDEPYRAAKAADGILVLTEWPQFCDLDWHSIAREAPVAVVLDTRNLLDPAGIRTAGLTYLGNGAPQGF</sequence>
<gene>
    <name evidence="4" type="primary">rkpK_1</name>
    <name evidence="4" type="ORF">LAUMK13_05013</name>
</gene>
<name>A0A498QHQ0_9MYCO</name>
<dbReference type="PIRSF" id="PIRSF000124">
    <property type="entry name" value="UDPglc_GDPman_dh"/>
    <property type="match status" value="1"/>
</dbReference>
<dbReference type="Pfam" id="PF03720">
    <property type="entry name" value="UDPG_MGDP_dh_C"/>
    <property type="match status" value="1"/>
</dbReference>
<dbReference type="EC" id="1.1.1.22" evidence="4"/>
<dbReference type="InterPro" id="IPR028359">
    <property type="entry name" value="UDP_ManNAc/GlcNAc_DH"/>
</dbReference>
<dbReference type="GO" id="GO:0051287">
    <property type="term" value="F:NAD binding"/>
    <property type="evidence" value="ECO:0007669"/>
    <property type="project" value="InterPro"/>
</dbReference>
<dbReference type="PANTHER" id="PTHR43750:SF3">
    <property type="entry name" value="UDP-GLUCOSE 6-DEHYDROGENASE TUAD"/>
    <property type="match status" value="1"/>
</dbReference>
<accession>A0A498QHQ0</accession>
<keyword evidence="4" id="KW-0560">Oxidoreductase</keyword>
<dbReference type="GO" id="GO:0016628">
    <property type="term" value="F:oxidoreductase activity, acting on the CH-CH group of donors, NAD or NADP as acceptor"/>
    <property type="evidence" value="ECO:0007669"/>
    <property type="project" value="InterPro"/>
</dbReference>
<dbReference type="AlphaFoldDB" id="A0A498QHQ0"/>
<comment type="similarity">
    <text evidence="1">Belongs to the UDP-glucose/GDP-mannose dehydrogenase family.</text>
</comment>
<protein>
    <submittedName>
        <fullName evidence="4">UDP-glucose 6-dehydrogenase</fullName>
        <ecNumber evidence="4">1.1.1.22</ecNumber>
    </submittedName>
</protein>
<dbReference type="InterPro" id="IPR036220">
    <property type="entry name" value="UDP-Glc/GDP-Man_DH_C_sf"/>
</dbReference>
<evidence type="ECO:0000259" key="3">
    <source>
        <dbReference type="SMART" id="SM00984"/>
    </source>
</evidence>
<dbReference type="SMART" id="SM00984">
    <property type="entry name" value="UDPG_MGDP_dh_C"/>
    <property type="match status" value="1"/>
</dbReference>
<dbReference type="Gene3D" id="3.40.50.720">
    <property type="entry name" value="NAD(P)-binding Rossmann-like Domain"/>
    <property type="match status" value="1"/>
</dbReference>
<feature type="region of interest" description="Disordered" evidence="2">
    <location>
        <begin position="27"/>
        <end position="70"/>
    </location>
</feature>
<evidence type="ECO:0000313" key="4">
    <source>
        <dbReference type="EMBL" id="VBA44449.1"/>
    </source>
</evidence>
<evidence type="ECO:0000256" key="2">
    <source>
        <dbReference type="SAM" id="MobiDB-lite"/>
    </source>
</evidence>
<organism evidence="4 5">
    <name type="scientific">Mycobacterium innocens</name>
    <dbReference type="NCBI Taxonomy" id="2341083"/>
    <lineage>
        <taxon>Bacteria</taxon>
        <taxon>Bacillati</taxon>
        <taxon>Actinomycetota</taxon>
        <taxon>Actinomycetes</taxon>
        <taxon>Mycobacteriales</taxon>
        <taxon>Mycobacteriaceae</taxon>
        <taxon>Mycobacterium</taxon>
    </lineage>
</organism>
<dbReference type="GO" id="GO:0000271">
    <property type="term" value="P:polysaccharide biosynthetic process"/>
    <property type="evidence" value="ECO:0007669"/>
    <property type="project" value="InterPro"/>
</dbReference>
<feature type="domain" description="UDP-glucose/GDP-mannose dehydrogenase C-terminal" evidence="3">
    <location>
        <begin position="171"/>
        <end position="274"/>
    </location>
</feature>
<dbReference type="SUPFAM" id="SSF52413">
    <property type="entry name" value="UDP-glucose/GDP-mannose dehydrogenase C-terminal domain"/>
    <property type="match status" value="1"/>
</dbReference>
<evidence type="ECO:0000313" key="5">
    <source>
        <dbReference type="Proteomes" id="UP000267289"/>
    </source>
</evidence>
<feature type="compositionally biased region" description="Basic residues" evidence="2">
    <location>
        <begin position="43"/>
        <end position="70"/>
    </location>
</feature>
<proteinExistence type="inferred from homology"/>
<reference evidence="4 5" key="1">
    <citation type="submission" date="2018-09" db="EMBL/GenBank/DDBJ databases">
        <authorList>
            <person name="Tagini F."/>
        </authorList>
    </citation>
    <scope>NUCLEOTIDE SEQUENCE [LARGE SCALE GENOMIC DNA]</scope>
    <source>
        <strain evidence="4 5">MK13</strain>
    </source>
</reference>
<dbReference type="Pfam" id="PF00984">
    <property type="entry name" value="UDPG_MGDP_dh"/>
    <property type="match status" value="1"/>
</dbReference>
<dbReference type="InterPro" id="IPR008927">
    <property type="entry name" value="6-PGluconate_DH-like_C_sf"/>
</dbReference>
<dbReference type="PANTHER" id="PTHR43750">
    <property type="entry name" value="UDP-GLUCOSE 6-DEHYDROGENASE TUAD"/>
    <property type="match status" value="1"/>
</dbReference>
<evidence type="ECO:0000256" key="1">
    <source>
        <dbReference type="PIRNR" id="PIRNR000124"/>
    </source>
</evidence>